<dbReference type="EMBL" id="CP036291">
    <property type="protein sequence ID" value="QDU91771.1"/>
    <property type="molecule type" value="Genomic_DNA"/>
</dbReference>
<evidence type="ECO:0000256" key="1">
    <source>
        <dbReference type="SAM" id="MobiDB-lite"/>
    </source>
</evidence>
<name>A0A518DJW7_9BACT</name>
<dbReference type="KEGG" id="pnd:Pla175_52020"/>
<dbReference type="Proteomes" id="UP000317429">
    <property type="component" value="Chromosome"/>
</dbReference>
<proteinExistence type="predicted"/>
<feature type="region of interest" description="Disordered" evidence="1">
    <location>
        <begin position="83"/>
        <end position="116"/>
    </location>
</feature>
<feature type="compositionally biased region" description="Acidic residues" evidence="1">
    <location>
        <begin position="107"/>
        <end position="116"/>
    </location>
</feature>
<dbReference type="AlphaFoldDB" id="A0A518DJW7"/>
<organism evidence="2 3">
    <name type="scientific">Pirellulimonas nuda</name>
    <dbReference type="NCBI Taxonomy" id="2528009"/>
    <lineage>
        <taxon>Bacteria</taxon>
        <taxon>Pseudomonadati</taxon>
        <taxon>Planctomycetota</taxon>
        <taxon>Planctomycetia</taxon>
        <taxon>Pirellulales</taxon>
        <taxon>Lacipirellulaceae</taxon>
        <taxon>Pirellulimonas</taxon>
    </lineage>
</organism>
<evidence type="ECO:0000313" key="2">
    <source>
        <dbReference type="EMBL" id="QDU91771.1"/>
    </source>
</evidence>
<protein>
    <submittedName>
        <fullName evidence="2">Uncharacterized protein</fullName>
    </submittedName>
</protein>
<reference evidence="2 3" key="1">
    <citation type="submission" date="2019-02" db="EMBL/GenBank/DDBJ databases">
        <title>Deep-cultivation of Planctomycetes and their phenomic and genomic characterization uncovers novel biology.</title>
        <authorList>
            <person name="Wiegand S."/>
            <person name="Jogler M."/>
            <person name="Boedeker C."/>
            <person name="Pinto D."/>
            <person name="Vollmers J."/>
            <person name="Rivas-Marin E."/>
            <person name="Kohn T."/>
            <person name="Peeters S.H."/>
            <person name="Heuer A."/>
            <person name="Rast P."/>
            <person name="Oberbeckmann S."/>
            <person name="Bunk B."/>
            <person name="Jeske O."/>
            <person name="Meyerdierks A."/>
            <person name="Storesund J.E."/>
            <person name="Kallscheuer N."/>
            <person name="Luecker S."/>
            <person name="Lage O.M."/>
            <person name="Pohl T."/>
            <person name="Merkel B.J."/>
            <person name="Hornburger P."/>
            <person name="Mueller R.-W."/>
            <person name="Bruemmer F."/>
            <person name="Labrenz M."/>
            <person name="Spormann A.M."/>
            <person name="Op den Camp H."/>
            <person name="Overmann J."/>
            <person name="Amann R."/>
            <person name="Jetten M.S.M."/>
            <person name="Mascher T."/>
            <person name="Medema M.H."/>
            <person name="Devos D.P."/>
            <person name="Kaster A.-K."/>
            <person name="Ovreas L."/>
            <person name="Rohde M."/>
            <person name="Galperin M.Y."/>
            <person name="Jogler C."/>
        </authorList>
    </citation>
    <scope>NUCLEOTIDE SEQUENCE [LARGE SCALE GENOMIC DNA]</scope>
    <source>
        <strain evidence="2 3">Pla175</strain>
    </source>
</reference>
<accession>A0A518DJW7</accession>
<keyword evidence="3" id="KW-1185">Reference proteome</keyword>
<sequence>MEISLTPLEQTRLASMATQAGFDSVDRFVAEHVAALACEPLPEEIGRLSPEALRESLAMCDLGMRQAQHGLAIPVDESRQAVAGRLERLESPTSGPPIAGASRTERTDEEPREQSR</sequence>
<evidence type="ECO:0000313" key="3">
    <source>
        <dbReference type="Proteomes" id="UP000317429"/>
    </source>
</evidence>
<gene>
    <name evidence="2" type="ORF">Pla175_52020</name>
</gene>
<dbReference type="RefSeq" id="WP_145291920.1">
    <property type="nucleotide sequence ID" value="NZ_CP036291.1"/>
</dbReference>